<feature type="region of interest" description="Disordered" evidence="2">
    <location>
        <begin position="906"/>
        <end position="951"/>
    </location>
</feature>
<feature type="region of interest" description="Disordered" evidence="2">
    <location>
        <begin position="787"/>
        <end position="850"/>
    </location>
</feature>
<feature type="compositionally biased region" description="Polar residues" evidence="2">
    <location>
        <begin position="89"/>
        <end position="104"/>
    </location>
</feature>
<feature type="region of interest" description="Disordered" evidence="2">
    <location>
        <begin position="151"/>
        <end position="177"/>
    </location>
</feature>
<dbReference type="GO" id="GO:0008017">
    <property type="term" value="F:microtubule binding"/>
    <property type="evidence" value="ECO:0007669"/>
    <property type="project" value="TreeGrafter"/>
</dbReference>
<feature type="compositionally biased region" description="Polar residues" evidence="2">
    <location>
        <begin position="807"/>
        <end position="817"/>
    </location>
</feature>
<comment type="caution">
    <text evidence="4">The sequence shown here is derived from an EMBL/GenBank/DDBJ whole genome shotgun (WGS) entry which is preliminary data.</text>
</comment>
<accession>A0A8S3ZC46</accession>
<feature type="non-terminal residue" evidence="4">
    <location>
        <position position="1037"/>
    </location>
</feature>
<feature type="region of interest" description="Disordered" evidence="2">
    <location>
        <begin position="732"/>
        <end position="752"/>
    </location>
</feature>
<dbReference type="Pfam" id="PF15236">
    <property type="entry name" value="CCDC66"/>
    <property type="match status" value="1"/>
</dbReference>
<evidence type="ECO:0000259" key="3">
    <source>
        <dbReference type="Pfam" id="PF15236"/>
    </source>
</evidence>
<dbReference type="EMBL" id="CAJHNH020002057">
    <property type="protein sequence ID" value="CAG5125445.1"/>
    <property type="molecule type" value="Genomic_DNA"/>
</dbReference>
<dbReference type="InterPro" id="IPR039183">
    <property type="entry name" value="CCD66"/>
</dbReference>
<dbReference type="AlphaFoldDB" id="A0A8S3ZC46"/>
<feature type="compositionally biased region" description="Polar residues" evidence="2">
    <location>
        <begin position="911"/>
        <end position="926"/>
    </location>
</feature>
<feature type="region of interest" description="Disordered" evidence="2">
    <location>
        <begin position="89"/>
        <end position="115"/>
    </location>
</feature>
<protein>
    <recommendedName>
        <fullName evidence="3">CCDC66 domain-containing protein</fullName>
    </recommendedName>
</protein>
<feature type="region of interest" description="Disordered" evidence="2">
    <location>
        <begin position="1016"/>
        <end position="1037"/>
    </location>
</feature>
<evidence type="ECO:0000256" key="1">
    <source>
        <dbReference type="SAM" id="Coils"/>
    </source>
</evidence>
<feature type="region of interest" description="Disordered" evidence="2">
    <location>
        <begin position="574"/>
        <end position="596"/>
    </location>
</feature>
<dbReference type="PANTHER" id="PTHR22736">
    <property type="entry name" value="COILED-COIL DOMAIN-CONTAINING PROTEIN 66"/>
    <property type="match status" value="1"/>
</dbReference>
<keyword evidence="1" id="KW-0175">Coiled coil</keyword>
<evidence type="ECO:0000313" key="5">
    <source>
        <dbReference type="Proteomes" id="UP000678393"/>
    </source>
</evidence>
<gene>
    <name evidence="4" type="ORF">CUNI_LOCUS11003</name>
</gene>
<feature type="domain" description="CCDC66" evidence="3">
    <location>
        <begin position="520"/>
        <end position="660"/>
    </location>
</feature>
<feature type="compositionally biased region" description="Basic and acidic residues" evidence="2">
    <location>
        <begin position="220"/>
        <end position="235"/>
    </location>
</feature>
<feature type="compositionally biased region" description="Polar residues" evidence="2">
    <location>
        <begin position="163"/>
        <end position="177"/>
    </location>
</feature>
<dbReference type="InterPro" id="IPR040467">
    <property type="entry name" value="CCDC66_dom"/>
</dbReference>
<feature type="region of interest" description="Disordered" evidence="2">
    <location>
        <begin position="270"/>
        <end position="413"/>
    </location>
</feature>
<reference evidence="4" key="1">
    <citation type="submission" date="2021-04" db="EMBL/GenBank/DDBJ databases">
        <authorList>
            <consortium name="Molecular Ecology Group"/>
        </authorList>
    </citation>
    <scope>NUCLEOTIDE SEQUENCE</scope>
</reference>
<dbReference type="PANTHER" id="PTHR22736:SF2">
    <property type="entry name" value="COILED-COIL DOMAIN-CONTAINING PROTEIN 66"/>
    <property type="match status" value="1"/>
</dbReference>
<keyword evidence="5" id="KW-1185">Reference proteome</keyword>
<dbReference type="GO" id="GO:0005874">
    <property type="term" value="C:microtubule"/>
    <property type="evidence" value="ECO:0007669"/>
    <property type="project" value="TreeGrafter"/>
</dbReference>
<feature type="compositionally biased region" description="Polar residues" evidence="2">
    <location>
        <begin position="398"/>
        <end position="407"/>
    </location>
</feature>
<name>A0A8S3ZC46_9EUPU</name>
<feature type="coiled-coil region" evidence="1">
    <location>
        <begin position="435"/>
        <end position="472"/>
    </location>
</feature>
<dbReference type="OrthoDB" id="10042846at2759"/>
<feature type="compositionally biased region" description="Basic and acidic residues" evidence="2">
    <location>
        <begin position="385"/>
        <end position="397"/>
    </location>
</feature>
<feature type="compositionally biased region" description="Basic and acidic residues" evidence="2">
    <location>
        <begin position="327"/>
        <end position="377"/>
    </location>
</feature>
<organism evidence="4 5">
    <name type="scientific">Candidula unifasciata</name>
    <dbReference type="NCBI Taxonomy" id="100452"/>
    <lineage>
        <taxon>Eukaryota</taxon>
        <taxon>Metazoa</taxon>
        <taxon>Spiralia</taxon>
        <taxon>Lophotrochozoa</taxon>
        <taxon>Mollusca</taxon>
        <taxon>Gastropoda</taxon>
        <taxon>Heterobranchia</taxon>
        <taxon>Euthyneura</taxon>
        <taxon>Panpulmonata</taxon>
        <taxon>Eupulmonata</taxon>
        <taxon>Stylommatophora</taxon>
        <taxon>Helicina</taxon>
        <taxon>Helicoidea</taxon>
        <taxon>Geomitridae</taxon>
        <taxon>Candidula</taxon>
    </lineage>
</organism>
<sequence>IDYKTRKLRHPIRHVDEQEALIKLEMKNENDKKKFNKKNKDFIQTNKECFKMKDAIQHPPPGNTHIKPGTVTLTQEQLAALLASLRTTTGNNKTDVQNHKANSNGDDEDGFTSDSGIDVLLNEVRELAKSHPRKTTDRNNGNKDSQVMLGHEQKSHAEPGQKILNSESPQQSQQDSVSNMVPFKHLSVAEKKRLQWARERAETQEAYDPWGRPGAGAPMKKTDVERKHGSHDDKGNISLQNKSADYKQQQNLLLNEIEKLQQGIREAEFKKWQEDEKQKSLMSKKSSGEEQNRITSEKRNDPQSLEEAQMKTGIRAQNGQQLNQDIVAHDKASTNPSKKEVERQQWLAELDKQRQEQQLRKQKEKEQDRQGIHDSFADRFGNQKTAEHISPRREQTGHKTTSINSGLSKVPDSILETNIPPAAMRSAMGNGAVLLNEAKYENVKAEEKRRWLEELDRQREEQRMAKLAQKEKDRQDSGMWVDHYPVDHEKLRQAHEILQNQHVSPRERNYLSTQRTNSAPQATVEDFEKSSATLPTFLRGQGAIVDPVTRREQEEKKRIQMEYQAQVKAQIEERERQKRENRERKLQEDMEEDKRLQMERDYLNRQLEMEQTKTKTREELRQRQMAVLKSALDEAQGKALEAKNDRRIHHLQQRGHDISQLKAAYEASIPQTREYETSQNTGQGIESLRGYQAYMNDRNLTSTYNIAADTEQFGALGSHDNNQPYVENRLLTPSTYRNPSKPRHPADSPRREFGTQTLELKELQAILQSLPEDIQIQYKMRVEDALQEKERRKQAPTRKVHAKNASEDSNSNKNSKGVQPKEIPQKLENKPQWNQKKRKTAVKNSEKDPYYFQKRQEAELRKERREQKLLYLQELNKDRIPMHSNNHDRPHCEFAEDVQHIEEKSGKVVATNKTRPSESPENTGGSSPPIPAVRHRTTMKKDDGKDPYQYANNYLQMSPADSKYGDAAVFPSRDEFVPFMRTAEILDPSKADEPLVVSRENSHMERARNAYFELHHPANRGKRLDVYRDQERESSRQ</sequence>
<dbReference type="Proteomes" id="UP000678393">
    <property type="component" value="Unassembled WGS sequence"/>
</dbReference>
<feature type="non-terminal residue" evidence="4">
    <location>
        <position position="1"/>
    </location>
</feature>
<evidence type="ECO:0000256" key="2">
    <source>
        <dbReference type="SAM" id="MobiDB-lite"/>
    </source>
</evidence>
<evidence type="ECO:0000313" key="4">
    <source>
        <dbReference type="EMBL" id="CAG5125445.1"/>
    </source>
</evidence>
<proteinExistence type="predicted"/>
<dbReference type="GO" id="GO:0005929">
    <property type="term" value="C:cilium"/>
    <property type="evidence" value="ECO:0007669"/>
    <property type="project" value="TreeGrafter"/>
</dbReference>
<dbReference type="GO" id="GO:0060271">
    <property type="term" value="P:cilium assembly"/>
    <property type="evidence" value="ECO:0007669"/>
    <property type="project" value="TreeGrafter"/>
</dbReference>
<feature type="compositionally biased region" description="Basic and acidic residues" evidence="2">
    <location>
        <begin position="286"/>
        <end position="301"/>
    </location>
</feature>
<feature type="region of interest" description="Disordered" evidence="2">
    <location>
        <begin position="203"/>
        <end position="244"/>
    </location>
</feature>
<feature type="compositionally biased region" description="Basic and acidic residues" evidence="2">
    <location>
        <begin position="270"/>
        <end position="279"/>
    </location>
</feature>
<feature type="compositionally biased region" description="Polar residues" evidence="2">
    <location>
        <begin position="315"/>
        <end position="324"/>
    </location>
</feature>